<sequence length="79" mass="8744">TDLNKDGQSDCIFAGRGGSPLAAFDLLHKELLWVVDSAITVPPYNYYYPLATKDYDKEGVPDIIVTHGGDPLYTLTLKR</sequence>
<proteinExistence type="predicted"/>
<dbReference type="EnsemblMetazoa" id="Aqu2.1.11758_001">
    <property type="protein sequence ID" value="Aqu2.1.11758_001"/>
    <property type="gene ID" value="Aqu2.1.11758"/>
</dbReference>
<name>A0A1X7TB21_AMPQE</name>
<dbReference type="SUPFAM" id="SSF69318">
    <property type="entry name" value="Integrin alpha N-terminal domain"/>
    <property type="match status" value="1"/>
</dbReference>
<dbReference type="InterPro" id="IPR028994">
    <property type="entry name" value="Integrin_alpha_N"/>
</dbReference>
<dbReference type="AlphaFoldDB" id="A0A1X7TB21"/>
<dbReference type="InParanoid" id="A0A1X7TB21"/>
<reference evidence="1" key="1">
    <citation type="submission" date="2017-05" db="UniProtKB">
        <authorList>
            <consortium name="EnsemblMetazoa"/>
        </authorList>
    </citation>
    <scope>IDENTIFICATION</scope>
</reference>
<evidence type="ECO:0000313" key="1">
    <source>
        <dbReference type="EnsemblMetazoa" id="Aqu2.1.11758_001"/>
    </source>
</evidence>
<accession>A0A1X7TB21</accession>
<protein>
    <submittedName>
        <fullName evidence="1">Uncharacterized protein</fullName>
    </submittedName>
</protein>
<organism evidence="1">
    <name type="scientific">Amphimedon queenslandica</name>
    <name type="common">Sponge</name>
    <dbReference type="NCBI Taxonomy" id="400682"/>
    <lineage>
        <taxon>Eukaryota</taxon>
        <taxon>Metazoa</taxon>
        <taxon>Porifera</taxon>
        <taxon>Demospongiae</taxon>
        <taxon>Heteroscleromorpha</taxon>
        <taxon>Haplosclerida</taxon>
        <taxon>Niphatidae</taxon>
        <taxon>Amphimedon</taxon>
    </lineage>
</organism>
<dbReference type="OrthoDB" id="567787at2759"/>